<dbReference type="PIRSF" id="PIRSF016616">
    <property type="entry name" value="HHMT"/>
    <property type="match status" value="1"/>
</dbReference>
<dbReference type="InterPro" id="IPR016673">
    <property type="entry name" value="HHMT-like"/>
</dbReference>
<reference evidence="6" key="1">
    <citation type="submission" date="2025-08" db="UniProtKB">
        <authorList>
            <consortium name="RefSeq"/>
        </authorList>
    </citation>
    <scope>IDENTIFICATION</scope>
</reference>
<evidence type="ECO:0000256" key="3">
    <source>
        <dbReference type="ARBA" id="ARBA00022679"/>
    </source>
</evidence>
<dbReference type="GO" id="GO:0032259">
    <property type="term" value="P:methylation"/>
    <property type="evidence" value="ECO:0007669"/>
    <property type="project" value="UniProtKB-KW"/>
</dbReference>
<evidence type="ECO:0000313" key="6">
    <source>
        <dbReference type="RefSeq" id="XP_028993704.1"/>
    </source>
</evidence>
<dbReference type="GO" id="GO:0008170">
    <property type="term" value="F:N-methyltransferase activity"/>
    <property type="evidence" value="ECO:0007669"/>
    <property type="project" value="InterPro"/>
</dbReference>
<dbReference type="Proteomes" id="UP000515150">
    <property type="component" value="Chromosome 21"/>
</dbReference>
<dbReference type="SUPFAM" id="SSF53335">
    <property type="entry name" value="S-adenosyl-L-methionine-dependent methyltransferases"/>
    <property type="match status" value="1"/>
</dbReference>
<keyword evidence="5" id="KW-1185">Reference proteome</keyword>
<evidence type="ECO:0000256" key="2">
    <source>
        <dbReference type="ARBA" id="ARBA00022603"/>
    </source>
</evidence>
<keyword evidence="3" id="KW-0808">Transferase</keyword>
<dbReference type="Gene3D" id="3.40.50.150">
    <property type="entry name" value="Vaccinia Virus protein VP39"/>
    <property type="match status" value="1"/>
</dbReference>
<comment type="subunit">
    <text evidence="1">Monomer.</text>
</comment>
<accession>A0A6P7LIX2</accession>
<dbReference type="PROSITE" id="PS51597">
    <property type="entry name" value="SAM_HNMT"/>
    <property type="match status" value="1"/>
</dbReference>
<evidence type="ECO:0000256" key="1">
    <source>
        <dbReference type="ARBA" id="ARBA00011245"/>
    </source>
</evidence>
<dbReference type="Pfam" id="PF13489">
    <property type="entry name" value="Methyltransf_23"/>
    <property type="match status" value="1"/>
</dbReference>
<dbReference type="GeneID" id="114847810"/>
<protein>
    <submittedName>
        <fullName evidence="6">Histamine N-methyltransferase-like</fullName>
    </submittedName>
</protein>
<dbReference type="KEGG" id="bspl:114847810"/>
<dbReference type="InterPro" id="IPR029063">
    <property type="entry name" value="SAM-dependent_MTases_sf"/>
</dbReference>
<sequence length="290" mass="32599">MAAEARQTCYEGNDVQSFQFFLKHSGEHGAIQKDLQRFLPGELKRIGEGKSSMDVLGVGSGGGEHDVQILSLLQSAFPTAPLTADVVEGSRELTDNFKALVAKTPSLQTVPFAWHISRSEDYQKQVEKNEVIKKFDLIHLIQMLYFVDDIRETIKFYHSLLKTNGKILIIQEKANGGHDILWKTFKNDLCNDAVSEYRSSGEVVAQLKSLGLKYEEHEIPHTFDITDCFDPNSANGKFLLNYMTAREDFHQSLSPEVRAAIFDLLRNKCSTEKDGKVLFNGDLSCILVHA</sequence>
<dbReference type="RefSeq" id="XP_028993704.1">
    <property type="nucleotide sequence ID" value="XM_029137871.3"/>
</dbReference>
<organism evidence="5 6">
    <name type="scientific">Betta splendens</name>
    <name type="common">Siamese fighting fish</name>
    <dbReference type="NCBI Taxonomy" id="158456"/>
    <lineage>
        <taxon>Eukaryota</taxon>
        <taxon>Metazoa</taxon>
        <taxon>Chordata</taxon>
        <taxon>Craniata</taxon>
        <taxon>Vertebrata</taxon>
        <taxon>Euteleostomi</taxon>
        <taxon>Actinopterygii</taxon>
        <taxon>Neopterygii</taxon>
        <taxon>Teleostei</taxon>
        <taxon>Neoteleostei</taxon>
        <taxon>Acanthomorphata</taxon>
        <taxon>Anabantaria</taxon>
        <taxon>Anabantiformes</taxon>
        <taxon>Anabantoidei</taxon>
        <taxon>Osphronemidae</taxon>
        <taxon>Betta</taxon>
    </lineage>
</organism>
<keyword evidence="4" id="KW-0949">S-adenosyl-L-methionine</keyword>
<name>A0A6P7LIX2_BETSP</name>
<keyword evidence="2" id="KW-0489">Methyltransferase</keyword>
<dbReference type="InParanoid" id="A0A6P7LIX2"/>
<dbReference type="OrthoDB" id="5984880at2759"/>
<gene>
    <name evidence="6" type="primary">LOC114847810</name>
</gene>
<dbReference type="AlphaFoldDB" id="A0A6P7LIX2"/>
<evidence type="ECO:0000256" key="4">
    <source>
        <dbReference type="ARBA" id="ARBA00022691"/>
    </source>
</evidence>
<dbReference type="FunFam" id="3.40.50.150:FF:000118">
    <property type="entry name" value="Histamine N-methyltransferase"/>
    <property type="match status" value="1"/>
</dbReference>
<proteinExistence type="predicted"/>
<evidence type="ECO:0000313" key="5">
    <source>
        <dbReference type="Proteomes" id="UP000515150"/>
    </source>
</evidence>